<comment type="similarity">
    <text evidence="3">Belongs to the FKBP-type PPIase family.</text>
</comment>
<organism evidence="9 10">
    <name type="scientific">Sulfurospirillum deleyianum (strain ATCC 51133 / DSM 6946 / 5175)</name>
    <dbReference type="NCBI Taxonomy" id="525898"/>
    <lineage>
        <taxon>Bacteria</taxon>
        <taxon>Pseudomonadati</taxon>
        <taxon>Campylobacterota</taxon>
        <taxon>Epsilonproteobacteria</taxon>
        <taxon>Campylobacterales</taxon>
        <taxon>Sulfurospirillaceae</taxon>
        <taxon>Sulfurospirillum</taxon>
    </lineage>
</organism>
<gene>
    <name evidence="9" type="ordered locus">Sdel_1190</name>
</gene>
<dbReference type="AlphaFoldDB" id="D1B293"/>
<evidence type="ECO:0000256" key="7">
    <source>
        <dbReference type="ARBA" id="ARBA00023186"/>
    </source>
</evidence>
<dbReference type="EMBL" id="CP001816">
    <property type="protein sequence ID" value="ACZ12213.1"/>
    <property type="molecule type" value="Genomic_DNA"/>
</dbReference>
<dbReference type="GO" id="GO:0005737">
    <property type="term" value="C:cytoplasm"/>
    <property type="evidence" value="ECO:0007669"/>
    <property type="project" value="UniProtKB-SubCell"/>
</dbReference>
<reference evidence="10" key="1">
    <citation type="submission" date="2009-11" db="EMBL/GenBank/DDBJ databases">
        <title>The complete genome of Sulfurospirillum deleyianum DSM 6946.</title>
        <authorList>
            <consortium name="US DOE Joint Genome Institute (JGI-PGF)"/>
            <person name="Lucas S."/>
            <person name="Copeland A."/>
            <person name="Lapidus A."/>
            <person name="Glavina del Rio T."/>
            <person name="Dalin E."/>
            <person name="Tice H."/>
            <person name="Bruce D."/>
            <person name="Goodwin L."/>
            <person name="Pitluck S."/>
            <person name="Kyrpides N."/>
            <person name="Mavromatis K."/>
            <person name="Ivanova N."/>
            <person name="Ovchinnikova G."/>
            <person name="Munk A.C."/>
            <person name="Lu M."/>
            <person name="Brettin T."/>
            <person name="Detter J.C."/>
            <person name="Han C."/>
            <person name="Tapia R."/>
            <person name="Larimer F."/>
            <person name="Land M."/>
            <person name="Hauser L."/>
            <person name="Markowitz V."/>
            <person name="Cheng J.F."/>
            <person name="Hugenholtz P."/>
            <person name="Woyke T."/>
            <person name="Wu D."/>
            <person name="Aumann P."/>
            <person name="Schneider S."/>
            <person name="Lang E."/>
            <person name="Spring S."/>
            <person name="Klenk H.P."/>
            <person name="Eisen J.A."/>
        </authorList>
    </citation>
    <scope>NUCLEOTIDE SEQUENCE [LARGE SCALE GENOMIC DNA]</scope>
    <source>
        <strain evidence="10">ATCC 51133 / DSM 6946 / 5175</strain>
    </source>
</reference>
<dbReference type="KEGG" id="sdl:Sdel_1190"/>
<dbReference type="InterPro" id="IPR046357">
    <property type="entry name" value="PPIase_dom_sf"/>
</dbReference>
<evidence type="ECO:0000256" key="6">
    <source>
        <dbReference type="ARBA" id="ARBA00023110"/>
    </source>
</evidence>
<keyword evidence="7" id="KW-0143">Chaperone</keyword>
<keyword evidence="8 9" id="KW-0413">Isomerase</keyword>
<evidence type="ECO:0000256" key="3">
    <source>
        <dbReference type="ARBA" id="ARBA00006577"/>
    </source>
</evidence>
<dbReference type="GO" id="GO:0003755">
    <property type="term" value="F:peptidyl-prolyl cis-trans isomerase activity"/>
    <property type="evidence" value="ECO:0007669"/>
    <property type="project" value="UniProtKB-KW"/>
</dbReference>
<accession>D1B293</accession>
<evidence type="ECO:0000256" key="1">
    <source>
        <dbReference type="ARBA" id="ARBA00000971"/>
    </source>
</evidence>
<evidence type="ECO:0000256" key="4">
    <source>
        <dbReference type="ARBA" id="ARBA00013194"/>
    </source>
</evidence>
<dbReference type="OrthoDB" id="9808891at2"/>
<sequence length="156" mass="17520">MKISKNSVVTLSYRVVDKKGNPLDTGDEPLIYLHGGYGDIFAKVEKELEGKNVGDEVEVSLLAKESFGEFDEELIVTQPRAEFDEHIHVGEQFEEIVEDELSGEEESIIYLVKEVTPEHVILDGNHPFAGTDVIFHAVVADVRKATKEEIECQYAR</sequence>
<dbReference type="EC" id="5.2.1.8" evidence="4"/>
<dbReference type="PANTHER" id="PTHR47861:SF3">
    <property type="entry name" value="FKBP-TYPE PEPTIDYL-PROLYL CIS-TRANS ISOMERASE SLYD"/>
    <property type="match status" value="1"/>
</dbReference>
<evidence type="ECO:0000256" key="8">
    <source>
        <dbReference type="ARBA" id="ARBA00023235"/>
    </source>
</evidence>
<evidence type="ECO:0000313" key="9">
    <source>
        <dbReference type="EMBL" id="ACZ12213.1"/>
    </source>
</evidence>
<dbReference type="Gene3D" id="3.10.50.40">
    <property type="match status" value="1"/>
</dbReference>
<comment type="subcellular location">
    <subcellularLocation>
        <location evidence="2">Cytoplasm</location>
    </subcellularLocation>
</comment>
<reference evidence="9 10" key="2">
    <citation type="journal article" date="2010" name="Stand. Genomic Sci.">
        <title>Complete genome sequence of Sulfurospirillum deleyianum type strain (5175).</title>
        <authorList>
            <person name="Sikorski J."/>
            <person name="Lapidus A."/>
            <person name="Copeland A."/>
            <person name="Glavina Del Rio T."/>
            <person name="Nolan M."/>
            <person name="Lucas S."/>
            <person name="Chen F."/>
            <person name="Tice H."/>
            <person name="Cheng J.F."/>
            <person name="Saunders E."/>
            <person name="Bruce D."/>
            <person name="Goodwin L."/>
            <person name="Pitluck S."/>
            <person name="Ovchinnikova G."/>
            <person name="Pati A."/>
            <person name="Ivanova N."/>
            <person name="Mavromatis K."/>
            <person name="Chen A."/>
            <person name="Palaniappan K."/>
            <person name="Chain P."/>
            <person name="Land M."/>
            <person name="Hauser L."/>
            <person name="Chang Y.J."/>
            <person name="Jeffries C.D."/>
            <person name="Brettin T."/>
            <person name="Detter J.C."/>
            <person name="Han C."/>
            <person name="Rohde M."/>
            <person name="Lang E."/>
            <person name="Spring S."/>
            <person name="Goker M."/>
            <person name="Bristow J."/>
            <person name="Eisen J.A."/>
            <person name="Markowitz V."/>
            <person name="Hugenholtz P."/>
            <person name="Kyrpides N.C."/>
            <person name="Klenk H.P."/>
        </authorList>
    </citation>
    <scope>NUCLEOTIDE SEQUENCE [LARGE SCALE GENOMIC DNA]</scope>
    <source>
        <strain evidence="10">ATCC 51133 / DSM 6946 / 5175</strain>
    </source>
</reference>
<keyword evidence="5" id="KW-0963">Cytoplasm</keyword>
<dbReference type="SUPFAM" id="SSF54534">
    <property type="entry name" value="FKBP-like"/>
    <property type="match status" value="1"/>
</dbReference>
<dbReference type="eggNOG" id="COG1047">
    <property type="taxonomic scope" value="Bacteria"/>
</dbReference>
<dbReference type="PANTHER" id="PTHR47861">
    <property type="entry name" value="FKBP-TYPE PEPTIDYL-PROLYL CIS-TRANS ISOMERASE SLYD"/>
    <property type="match status" value="1"/>
</dbReference>
<name>D1B293_SULD5</name>
<dbReference type="HOGENOM" id="CLU_098197_1_1_7"/>
<evidence type="ECO:0000256" key="2">
    <source>
        <dbReference type="ARBA" id="ARBA00004496"/>
    </source>
</evidence>
<dbReference type="RefSeq" id="WP_012856970.1">
    <property type="nucleotide sequence ID" value="NC_013512.1"/>
</dbReference>
<dbReference type="STRING" id="525898.Sdel_1190"/>
<dbReference type="Proteomes" id="UP000002222">
    <property type="component" value="Chromosome"/>
</dbReference>
<evidence type="ECO:0000313" key="10">
    <source>
        <dbReference type="Proteomes" id="UP000002222"/>
    </source>
</evidence>
<proteinExistence type="inferred from homology"/>
<comment type="catalytic activity">
    <reaction evidence="1">
        <text>[protein]-peptidylproline (omega=180) = [protein]-peptidylproline (omega=0)</text>
        <dbReference type="Rhea" id="RHEA:16237"/>
        <dbReference type="Rhea" id="RHEA-COMP:10747"/>
        <dbReference type="Rhea" id="RHEA-COMP:10748"/>
        <dbReference type="ChEBI" id="CHEBI:83833"/>
        <dbReference type="ChEBI" id="CHEBI:83834"/>
        <dbReference type="EC" id="5.2.1.8"/>
    </reaction>
</comment>
<protein>
    <recommendedName>
        <fullName evidence="4">peptidylprolyl isomerase</fullName>
        <ecNumber evidence="4">5.2.1.8</ecNumber>
    </recommendedName>
</protein>
<keyword evidence="6" id="KW-0697">Rotamase</keyword>
<keyword evidence="10" id="KW-1185">Reference proteome</keyword>
<evidence type="ECO:0000256" key="5">
    <source>
        <dbReference type="ARBA" id="ARBA00022490"/>
    </source>
</evidence>